<dbReference type="Pfam" id="PF08240">
    <property type="entry name" value="ADH_N"/>
    <property type="match status" value="1"/>
</dbReference>
<dbReference type="Gene3D" id="3.40.50.720">
    <property type="entry name" value="NAD(P)-binding Rossmann-like Domain"/>
    <property type="match status" value="1"/>
</dbReference>
<accession>A0A0D0TMG2</accession>
<dbReference type="GO" id="GO:0016491">
    <property type="term" value="F:oxidoreductase activity"/>
    <property type="evidence" value="ECO:0007669"/>
    <property type="project" value="UniProtKB-KW"/>
</dbReference>
<evidence type="ECO:0000313" key="4">
    <source>
        <dbReference type="Proteomes" id="UP000032210"/>
    </source>
</evidence>
<dbReference type="InterPro" id="IPR011032">
    <property type="entry name" value="GroES-like_sf"/>
</dbReference>
<dbReference type="AlphaFoldDB" id="A0A0D0TMG2"/>
<reference evidence="3 4" key="1">
    <citation type="submission" date="2015-01" db="EMBL/GenBank/DDBJ databases">
        <title>Genome sequence of the beneficial rhizobacterium Pseudomonas fluorescens 2-79.</title>
        <authorList>
            <person name="Thuermer A."/>
            <person name="Daniel R."/>
        </authorList>
    </citation>
    <scope>NUCLEOTIDE SEQUENCE [LARGE SCALE GENOMIC DNA]</scope>
    <source>
        <strain evidence="3 4">2-79</strain>
    </source>
</reference>
<dbReference type="RefSeq" id="WP_043047589.1">
    <property type="nucleotide sequence ID" value="NZ_JXCQ01000009.1"/>
</dbReference>
<dbReference type="Proteomes" id="UP000032210">
    <property type="component" value="Unassembled WGS sequence"/>
</dbReference>
<evidence type="ECO:0000259" key="2">
    <source>
        <dbReference type="Pfam" id="PF08240"/>
    </source>
</evidence>
<gene>
    <name evidence="3" type="primary">yjmD</name>
    <name evidence="3" type="ORF">PFLU3_14860</name>
</gene>
<dbReference type="InterPro" id="IPR013154">
    <property type="entry name" value="ADH-like_N"/>
</dbReference>
<feature type="domain" description="Alcohol dehydrogenase-like N-terminal" evidence="2">
    <location>
        <begin position="27"/>
        <end position="135"/>
    </location>
</feature>
<name>A0A0D0TMG2_PSEFL</name>
<dbReference type="PANTHER" id="PTHR43401">
    <property type="entry name" value="L-THREONINE 3-DEHYDROGENASE"/>
    <property type="match status" value="1"/>
</dbReference>
<dbReference type="SUPFAM" id="SSF50129">
    <property type="entry name" value="GroES-like"/>
    <property type="match status" value="1"/>
</dbReference>
<comment type="caution">
    <text evidence="3">The sequence shown here is derived from an EMBL/GenBank/DDBJ whole genome shotgun (WGS) entry which is preliminary data.</text>
</comment>
<dbReference type="EC" id="1.-.-.-" evidence="3"/>
<organism evidence="3 4">
    <name type="scientific">Pseudomonas fluorescens</name>
    <dbReference type="NCBI Taxonomy" id="294"/>
    <lineage>
        <taxon>Bacteria</taxon>
        <taxon>Pseudomonadati</taxon>
        <taxon>Pseudomonadota</taxon>
        <taxon>Gammaproteobacteria</taxon>
        <taxon>Pseudomonadales</taxon>
        <taxon>Pseudomonadaceae</taxon>
        <taxon>Pseudomonas</taxon>
    </lineage>
</organism>
<evidence type="ECO:0000313" key="3">
    <source>
        <dbReference type="EMBL" id="KIR23074.1"/>
    </source>
</evidence>
<evidence type="ECO:0000256" key="1">
    <source>
        <dbReference type="ARBA" id="ARBA00023002"/>
    </source>
</evidence>
<protein>
    <submittedName>
        <fullName evidence="3">YjmD protein</fullName>
        <ecNumber evidence="3">1.-.-.-</ecNumber>
    </submittedName>
</protein>
<dbReference type="InterPro" id="IPR036291">
    <property type="entry name" value="NAD(P)-bd_dom_sf"/>
</dbReference>
<dbReference type="PATRIC" id="fig|294.125.peg.1530"/>
<proteinExistence type="predicted"/>
<sequence length="336" mass="36536">MKALSYDGQQVVYQDVGHSDTDVYPRPVKIKIQLAGICSTDLKIVDGKYYNKALLRPNGVLGHEGCGHIVQSAPGSPFKEGDHVVFETVFPCQECDSCVQGLTNYCRNWLHIGINSHGTFSEYLTVDESMVHKIGDDIPPQISVLAEPLSIALNSMASIFDGRRDEEMTVAVVGPGILGLLHTLLLAENDFSVDVYGLGSDDHRLEKALGLGANRVFKTDAASVFEQQYDLVIDSSDTSSGAVFALSRCKPGGHLRVLNLSTEKGISSSDVVKSGCHISTSKGIHHSHMVTACNYIDSRGHKLSGLTTHLFTPDEYQQAFSFARNKQGVKSAFNFN</sequence>
<dbReference type="PANTHER" id="PTHR43401:SF2">
    <property type="entry name" value="L-THREONINE 3-DEHYDROGENASE"/>
    <property type="match status" value="1"/>
</dbReference>
<dbReference type="EMBL" id="JXCQ01000009">
    <property type="protein sequence ID" value="KIR23074.1"/>
    <property type="molecule type" value="Genomic_DNA"/>
</dbReference>
<dbReference type="Gene3D" id="3.90.180.10">
    <property type="entry name" value="Medium-chain alcohol dehydrogenases, catalytic domain"/>
    <property type="match status" value="1"/>
</dbReference>
<dbReference type="InterPro" id="IPR050129">
    <property type="entry name" value="Zn_alcohol_dh"/>
</dbReference>
<dbReference type="SUPFAM" id="SSF51735">
    <property type="entry name" value="NAD(P)-binding Rossmann-fold domains"/>
    <property type="match status" value="1"/>
</dbReference>
<keyword evidence="1 3" id="KW-0560">Oxidoreductase</keyword>